<feature type="chain" id="PRO_5039929469" evidence="1">
    <location>
        <begin position="23"/>
        <end position="513"/>
    </location>
</feature>
<keyword evidence="3" id="KW-1185">Reference proteome</keyword>
<dbReference type="PANTHER" id="PTHR46534">
    <property type="entry name" value="IGGFC_BINDING DOMAIN-CONTAINING PROTEIN"/>
    <property type="match status" value="1"/>
</dbReference>
<reference evidence="3" key="1">
    <citation type="journal article" date="2020" name="Nat. Ecol. Evol.">
        <title>Deeply conserved synteny resolves early events in vertebrate evolution.</title>
        <authorList>
            <person name="Simakov O."/>
            <person name="Marletaz F."/>
            <person name="Yue J.X."/>
            <person name="O'Connell B."/>
            <person name="Jenkins J."/>
            <person name="Brandt A."/>
            <person name="Calef R."/>
            <person name="Tung C.H."/>
            <person name="Huang T.K."/>
            <person name="Schmutz J."/>
            <person name="Satoh N."/>
            <person name="Yu J.K."/>
            <person name="Putnam N.H."/>
            <person name="Green R.E."/>
            <person name="Rokhsar D.S."/>
        </authorList>
    </citation>
    <scope>NUCLEOTIDE SEQUENCE [LARGE SCALE GENOMIC DNA]</scope>
    <source>
        <strain evidence="3">S238N-H82</strain>
    </source>
</reference>
<feature type="signal peptide" evidence="1">
    <location>
        <begin position="1"/>
        <end position="22"/>
    </location>
</feature>
<organism evidence="3 4">
    <name type="scientific">Branchiostoma floridae</name>
    <name type="common">Florida lancelet</name>
    <name type="synonym">Amphioxus</name>
    <dbReference type="NCBI Taxonomy" id="7739"/>
    <lineage>
        <taxon>Eukaryota</taxon>
        <taxon>Metazoa</taxon>
        <taxon>Chordata</taxon>
        <taxon>Cephalochordata</taxon>
        <taxon>Leptocardii</taxon>
        <taxon>Amphioxiformes</taxon>
        <taxon>Branchiostomatidae</taxon>
        <taxon>Branchiostoma</taxon>
    </lineage>
</organism>
<dbReference type="Proteomes" id="UP000001554">
    <property type="component" value="Chromosome 3"/>
</dbReference>
<reference evidence="4" key="2">
    <citation type="submission" date="2025-08" db="UniProtKB">
        <authorList>
            <consortium name="RefSeq"/>
        </authorList>
    </citation>
    <scope>IDENTIFICATION</scope>
    <source>
        <strain evidence="4">S238N-H82</strain>
        <tissue evidence="4">Testes</tissue>
    </source>
</reference>
<dbReference type="GeneID" id="118410724"/>
<dbReference type="KEGG" id="bfo:118410724"/>
<protein>
    <submittedName>
        <fullName evidence="4">IgGFc-binding protein-like</fullName>
    </submittedName>
</protein>
<dbReference type="PANTHER" id="PTHR46534:SF1">
    <property type="entry name" value="IGGFC-BINDING PROTEIN N-TERMINAL DOMAIN-CONTAINING PROTEIN"/>
    <property type="match status" value="1"/>
</dbReference>
<sequence length="513" mass="55888">MAYVRLAVSVLALVSLSWCSSAARDNKGTEFILTFPENLHRQNLNPKLFIACPHPGGATVEITLPSTGYNTRERATYGRVTEVEVDRAAVELVGSRKSDKSVHVTSDVEIVVYGVFAEKFSSDAYLALPTDVLRTEYFASCAGTPSDRPDRPAEFGVVGVHDGTTVTIVPSQAVTFDGQNYAAGQTFSVGLDRFETLQVQATEDLTGSKITADQPVAVLSGNMFAICMPMNEPQLGSGDHIVEMIPPVDTWGKEFVTVPLTKRTGGDLFRVVAARNNTQVDVTNKNTMTLNAGEFWEIDVPSDEYRHVTSSEPVLLVQYSKSNDADDTQTDPFMMIIPPVAQFETEYTFSTVELFSTFSRRTHHINLVISSANKAGLRLDGQQLPSNTVWHDVPGTDYAAAQLDIPEGTHTVKHISPIVTIGLLSYGFVTPESYGYPGGLRLSRIAASCSTTTPVPADRVDNDCDGRVDEELLNGIDDDGDGLIDEDLAIGNCADNRDQYRTCLLQRCRNLGP</sequence>
<proteinExistence type="predicted"/>
<evidence type="ECO:0000256" key="1">
    <source>
        <dbReference type="SAM" id="SignalP"/>
    </source>
</evidence>
<keyword evidence="1" id="KW-0732">Signal</keyword>
<evidence type="ECO:0000313" key="3">
    <source>
        <dbReference type="Proteomes" id="UP000001554"/>
    </source>
</evidence>
<feature type="domain" description="IgGFc-binding protein N-terminal" evidence="2">
    <location>
        <begin position="123"/>
        <end position="427"/>
    </location>
</feature>
<dbReference type="AlphaFoldDB" id="A0A9J7KQQ5"/>
<gene>
    <name evidence="4" type="primary">LOC118410724</name>
</gene>
<dbReference type="Pfam" id="PF17517">
    <property type="entry name" value="IgGFc_binding"/>
    <property type="match status" value="1"/>
</dbReference>
<dbReference type="RefSeq" id="XP_035668388.1">
    <property type="nucleotide sequence ID" value="XM_035812495.1"/>
</dbReference>
<accession>A0A9J7KQQ5</accession>
<name>A0A9J7KQQ5_BRAFL</name>
<dbReference type="InterPro" id="IPR035234">
    <property type="entry name" value="IgGFc-bd_N"/>
</dbReference>
<dbReference type="OrthoDB" id="10005154at2759"/>
<dbReference type="OMA" id="MGEFREY"/>
<evidence type="ECO:0000259" key="2">
    <source>
        <dbReference type="Pfam" id="PF17517"/>
    </source>
</evidence>
<evidence type="ECO:0000313" key="4">
    <source>
        <dbReference type="RefSeq" id="XP_035668388.1"/>
    </source>
</evidence>